<dbReference type="Gene3D" id="3.40.50.720">
    <property type="entry name" value="NAD(P)-binding Rossmann-like Domain"/>
    <property type="match status" value="1"/>
</dbReference>
<keyword evidence="4 12" id="KW-0408">Iron</keyword>
<dbReference type="GO" id="GO:0016491">
    <property type="term" value="F:oxidoreductase activity"/>
    <property type="evidence" value="ECO:0007669"/>
    <property type="project" value="UniProtKB-KW"/>
</dbReference>
<evidence type="ECO:0000256" key="11">
    <source>
        <dbReference type="ARBA" id="ARBA00049085"/>
    </source>
</evidence>
<dbReference type="PANTHER" id="PTHR43401:SF5">
    <property type="entry name" value="ALCOHOL DEHYDROGENASE-RELATED"/>
    <property type="match status" value="1"/>
</dbReference>
<dbReference type="GO" id="GO:0020037">
    <property type="term" value="F:heme binding"/>
    <property type="evidence" value="ECO:0007669"/>
    <property type="project" value="InterPro"/>
</dbReference>
<comment type="similarity">
    <text evidence="7">Belongs to the zinc-containing alcohol dehydrogenase family. DOIA dehydrogenase subfamily.</text>
</comment>
<dbReference type="InterPro" id="IPR020843">
    <property type="entry name" value="ER"/>
</dbReference>
<comment type="function">
    <text evidence="5">Catalyzes the oxidation of 2-deoxy-scyllo-inosamine (DOIA) with NAD(+) or NADP(+), forming 3-amino-2,3-dideoxy-scyllo-inosose (amino-DOI).</text>
</comment>
<feature type="domain" description="Cytochrome c" evidence="13">
    <location>
        <begin position="79"/>
        <end position="248"/>
    </location>
</feature>
<dbReference type="SUPFAM" id="SSF50129">
    <property type="entry name" value="GroES-like"/>
    <property type="match status" value="1"/>
</dbReference>
<keyword evidence="2 12" id="KW-0479">Metal-binding</keyword>
<evidence type="ECO:0000256" key="10">
    <source>
        <dbReference type="ARBA" id="ARBA00048685"/>
    </source>
</evidence>
<comment type="catalytic activity">
    <reaction evidence="10">
        <text>2-deoxy-scyllo-inosamine + NAD(+) = 3-amino-2,3-dideoxy-scyllo-inosose + NADH + H(+)</text>
        <dbReference type="Rhea" id="RHEA:33883"/>
        <dbReference type="ChEBI" id="CHEBI:15378"/>
        <dbReference type="ChEBI" id="CHEBI:57540"/>
        <dbReference type="ChEBI" id="CHEBI:57945"/>
        <dbReference type="ChEBI" id="CHEBI:65002"/>
        <dbReference type="ChEBI" id="CHEBI:65003"/>
        <dbReference type="EC" id="1.1.1.329"/>
    </reaction>
</comment>
<dbReference type="InterPro" id="IPR050129">
    <property type="entry name" value="Zn_alcohol_dh"/>
</dbReference>
<protein>
    <recommendedName>
        <fullName evidence="9">2-deoxy-scyllo-inosamine dehydrogenase</fullName>
        <ecNumber evidence="8">1.1.1.329</ecNumber>
    </recommendedName>
</protein>
<evidence type="ECO:0000313" key="15">
    <source>
        <dbReference type="Proteomes" id="UP000327294"/>
    </source>
</evidence>
<dbReference type="SMART" id="SM00829">
    <property type="entry name" value="PKS_ER"/>
    <property type="match status" value="1"/>
</dbReference>
<dbReference type="InterPro" id="IPR011032">
    <property type="entry name" value="GroES-like_sf"/>
</dbReference>
<comment type="pathway">
    <text evidence="6">Metabolic intermediate biosynthesis; 2-deoxystreptamine biosynthesis; 2-deoxystreptamine from D-glucose 6-phosphate: step 3/4.</text>
</comment>
<dbReference type="PROSITE" id="PS51007">
    <property type="entry name" value="CYTC"/>
    <property type="match status" value="1"/>
</dbReference>
<reference evidence="14 15" key="1">
    <citation type="submission" date="2019-10" db="EMBL/GenBank/DDBJ databases">
        <title>Streptomyces sp. strain GY16 isolated from leaves of Broussonetia papyrifera.</title>
        <authorList>
            <person name="Mo P."/>
        </authorList>
    </citation>
    <scope>NUCLEOTIDE SEQUENCE [LARGE SCALE GENOMIC DNA]</scope>
    <source>
        <strain evidence="14 15">GY16</strain>
    </source>
</reference>
<evidence type="ECO:0000256" key="3">
    <source>
        <dbReference type="ARBA" id="ARBA00023002"/>
    </source>
</evidence>
<dbReference type="SUPFAM" id="SSF51735">
    <property type="entry name" value="NAD(P)-binding Rossmann-fold domains"/>
    <property type="match status" value="1"/>
</dbReference>
<evidence type="ECO:0000256" key="2">
    <source>
        <dbReference type="ARBA" id="ARBA00022723"/>
    </source>
</evidence>
<keyword evidence="15" id="KW-1185">Reference proteome</keyword>
<dbReference type="Gene3D" id="3.90.180.10">
    <property type="entry name" value="Medium-chain alcohol dehydrogenases, catalytic domain"/>
    <property type="match status" value="1"/>
</dbReference>
<evidence type="ECO:0000256" key="5">
    <source>
        <dbReference type="ARBA" id="ARBA00037678"/>
    </source>
</evidence>
<evidence type="ECO:0000256" key="4">
    <source>
        <dbReference type="ARBA" id="ARBA00023004"/>
    </source>
</evidence>
<evidence type="ECO:0000256" key="7">
    <source>
        <dbReference type="ARBA" id="ARBA00038004"/>
    </source>
</evidence>
<accession>A0A5P8JYN7</accession>
<proteinExistence type="inferred from homology"/>
<dbReference type="InterPro" id="IPR013154">
    <property type="entry name" value="ADH-like_N"/>
</dbReference>
<evidence type="ECO:0000256" key="12">
    <source>
        <dbReference type="PROSITE-ProRule" id="PRU00433"/>
    </source>
</evidence>
<organism evidence="14 15">
    <name type="scientific">Streptomyces phaeolivaceus</name>
    <dbReference type="NCBI Taxonomy" id="2653200"/>
    <lineage>
        <taxon>Bacteria</taxon>
        <taxon>Bacillati</taxon>
        <taxon>Actinomycetota</taxon>
        <taxon>Actinomycetes</taxon>
        <taxon>Kitasatosporales</taxon>
        <taxon>Streptomycetaceae</taxon>
        <taxon>Streptomyces</taxon>
    </lineage>
</organism>
<sequence>MPKINVARLVAPGKPLEVGLADKPVPGPNDVLVKVAACSLVPNSFNVINGYTPFVMQDFPAVFGLDVAGTVEAVGEHVIDLEVGERVYVDPWLTCNTCHQCRRGRTDLCPYGCLRGYMAPTEHGGQLINQYPLGGLSEYVLSPAAKVARLPESIDLLTASRFGYVGTSFAALLKAGLGPGKSLLINGVTGTLGVAAVAIALGMGATKILGVGRNRELLERVRQMAPGRVETISSEDGVDLVAWAKERTGGIGVDAMYDCLGMGGDAGGTSALLRAVKDGGGAALVAGGAVGDVTQTYMEVLMQDVHAKGSNWFNAAEIDRMIAMIAAGVIDLSYMEHRSFALSEVNEAFEFVGSRPGGFVNVVVLPGESGTAAA</sequence>
<comment type="catalytic activity">
    <reaction evidence="11">
        <text>2-deoxy-scyllo-inosamine + NADP(+) = 3-amino-2,3-dideoxy-scyllo-inosose + NADPH + H(+)</text>
        <dbReference type="Rhea" id="RHEA:33879"/>
        <dbReference type="ChEBI" id="CHEBI:15378"/>
        <dbReference type="ChEBI" id="CHEBI:57783"/>
        <dbReference type="ChEBI" id="CHEBI:58349"/>
        <dbReference type="ChEBI" id="CHEBI:65002"/>
        <dbReference type="ChEBI" id="CHEBI:65003"/>
        <dbReference type="EC" id="1.1.1.329"/>
    </reaction>
</comment>
<dbReference type="InterPro" id="IPR036291">
    <property type="entry name" value="NAD(P)-bd_dom_sf"/>
</dbReference>
<evidence type="ECO:0000259" key="13">
    <source>
        <dbReference type="PROSITE" id="PS51007"/>
    </source>
</evidence>
<dbReference type="GO" id="GO:0009055">
    <property type="term" value="F:electron transfer activity"/>
    <property type="evidence" value="ECO:0007669"/>
    <property type="project" value="InterPro"/>
</dbReference>
<evidence type="ECO:0000256" key="1">
    <source>
        <dbReference type="ARBA" id="ARBA00001947"/>
    </source>
</evidence>
<dbReference type="InterPro" id="IPR009056">
    <property type="entry name" value="Cyt_c-like_dom"/>
</dbReference>
<evidence type="ECO:0000256" key="8">
    <source>
        <dbReference type="ARBA" id="ARBA00039102"/>
    </source>
</evidence>
<name>A0A5P8JYN7_9ACTN</name>
<dbReference type="KEGG" id="sphv:F9278_04895"/>
<dbReference type="Proteomes" id="UP000327294">
    <property type="component" value="Chromosome"/>
</dbReference>
<keyword evidence="3" id="KW-0560">Oxidoreductase</keyword>
<evidence type="ECO:0000256" key="9">
    <source>
        <dbReference type="ARBA" id="ARBA00039387"/>
    </source>
</evidence>
<dbReference type="InterPro" id="IPR013149">
    <property type="entry name" value="ADH-like_C"/>
</dbReference>
<comment type="cofactor">
    <cofactor evidence="1">
        <name>Zn(2+)</name>
        <dbReference type="ChEBI" id="CHEBI:29105"/>
    </cofactor>
</comment>
<dbReference type="EC" id="1.1.1.329" evidence="8"/>
<dbReference type="AlphaFoldDB" id="A0A5P8JYN7"/>
<gene>
    <name evidence="14" type="ORF">F9278_04895</name>
</gene>
<dbReference type="EMBL" id="CP045096">
    <property type="protein sequence ID" value="QFQ95632.1"/>
    <property type="molecule type" value="Genomic_DNA"/>
</dbReference>
<keyword evidence="12" id="KW-0349">Heme</keyword>
<evidence type="ECO:0000256" key="6">
    <source>
        <dbReference type="ARBA" id="ARBA00037908"/>
    </source>
</evidence>
<evidence type="ECO:0000313" key="14">
    <source>
        <dbReference type="EMBL" id="QFQ95632.1"/>
    </source>
</evidence>
<dbReference type="Pfam" id="PF08240">
    <property type="entry name" value="ADH_N"/>
    <property type="match status" value="1"/>
</dbReference>
<dbReference type="GO" id="GO:0046872">
    <property type="term" value="F:metal ion binding"/>
    <property type="evidence" value="ECO:0007669"/>
    <property type="project" value="UniProtKB-KW"/>
</dbReference>
<dbReference type="RefSeq" id="WP_152167164.1">
    <property type="nucleotide sequence ID" value="NZ_CP045096.1"/>
</dbReference>
<dbReference type="Pfam" id="PF00107">
    <property type="entry name" value="ADH_zinc_N"/>
    <property type="match status" value="1"/>
</dbReference>
<dbReference type="PANTHER" id="PTHR43401">
    <property type="entry name" value="L-THREONINE 3-DEHYDROGENASE"/>
    <property type="match status" value="1"/>
</dbReference>